<accession>A0A1G7WBR6</accession>
<name>A0A1G7WBR6_9FLAO</name>
<evidence type="ECO:0000313" key="3">
    <source>
        <dbReference type="EMBL" id="SDG69408.1"/>
    </source>
</evidence>
<feature type="compositionally biased region" description="Low complexity" evidence="2">
    <location>
        <begin position="56"/>
        <end position="74"/>
    </location>
</feature>
<feature type="region of interest" description="Disordered" evidence="2">
    <location>
        <begin position="56"/>
        <end position="79"/>
    </location>
</feature>
<organism evidence="3 4">
    <name type="scientific">Winogradskyella thalassocola</name>
    <dbReference type="NCBI Taxonomy" id="262004"/>
    <lineage>
        <taxon>Bacteria</taxon>
        <taxon>Pseudomonadati</taxon>
        <taxon>Bacteroidota</taxon>
        <taxon>Flavobacteriia</taxon>
        <taxon>Flavobacteriales</taxon>
        <taxon>Flavobacteriaceae</taxon>
        <taxon>Winogradskyella</taxon>
    </lineage>
</organism>
<keyword evidence="1" id="KW-0175">Coiled coil</keyword>
<evidence type="ECO:0000256" key="2">
    <source>
        <dbReference type="SAM" id="MobiDB-lite"/>
    </source>
</evidence>
<keyword evidence="4" id="KW-1185">Reference proteome</keyword>
<feature type="coiled-coil region" evidence="1">
    <location>
        <begin position="3"/>
        <end position="37"/>
    </location>
</feature>
<reference evidence="4" key="1">
    <citation type="submission" date="2016-10" db="EMBL/GenBank/DDBJ databases">
        <authorList>
            <person name="Varghese N."/>
            <person name="Submissions S."/>
        </authorList>
    </citation>
    <scope>NUCLEOTIDE SEQUENCE [LARGE SCALE GENOMIC DNA]</scope>
    <source>
        <strain evidence="4">DSM 15363</strain>
    </source>
</reference>
<dbReference type="EMBL" id="FNCZ01000001">
    <property type="protein sequence ID" value="SDG69408.1"/>
    <property type="molecule type" value="Genomic_DNA"/>
</dbReference>
<dbReference type="RefSeq" id="WP_092465823.1">
    <property type="nucleotide sequence ID" value="NZ_FNCZ01000001.1"/>
</dbReference>
<dbReference type="OrthoDB" id="1496283at2"/>
<proteinExistence type="predicted"/>
<dbReference type="Proteomes" id="UP000199492">
    <property type="component" value="Unassembled WGS sequence"/>
</dbReference>
<evidence type="ECO:0000313" key="4">
    <source>
        <dbReference type="Proteomes" id="UP000199492"/>
    </source>
</evidence>
<gene>
    <name evidence="3" type="ORF">SAMN04489796_101311</name>
</gene>
<evidence type="ECO:0000256" key="1">
    <source>
        <dbReference type="SAM" id="Coils"/>
    </source>
</evidence>
<sequence>MTNNKYQIAIEALKEREQELNKELESLRISINSLLNSSSYSGTLFDNISMVNESNNESNNEFSKSSKVISNKKSSNSKKSFKPEFNINSTVLDIINRNERFMHFREIASVMIKEKGIEDIDSSNLARELSIKTLSVKKKGLLVKYKFGNEARNTFWGKKDWLDRNGGIIKGFEYNTNYISGNYNPDNCSEKELYG</sequence>
<protein>
    <submittedName>
        <fullName evidence="3">Uncharacterized protein</fullName>
    </submittedName>
</protein>
<dbReference type="AlphaFoldDB" id="A0A1G7WBR6"/>